<accession>A0A1H7FIC2</accession>
<dbReference type="Pfam" id="PF00293">
    <property type="entry name" value="NUDIX"/>
    <property type="match status" value="1"/>
</dbReference>
<evidence type="ECO:0000256" key="9">
    <source>
        <dbReference type="PIRSR" id="PIRSR604385-2"/>
    </source>
</evidence>
<dbReference type="PANTHER" id="PTHR11839:SF18">
    <property type="entry name" value="NUDIX HYDROLASE DOMAIN-CONTAINING PROTEIN"/>
    <property type="match status" value="1"/>
</dbReference>
<evidence type="ECO:0000259" key="11">
    <source>
        <dbReference type="PROSITE" id="PS51462"/>
    </source>
</evidence>
<comment type="catalytic activity">
    <reaction evidence="1">
        <text>GDP-alpha-D-mannose + H2O = alpha-D-mannose 1-phosphate + GMP + 2 H(+)</text>
        <dbReference type="Rhea" id="RHEA:27978"/>
        <dbReference type="ChEBI" id="CHEBI:15377"/>
        <dbReference type="ChEBI" id="CHEBI:15378"/>
        <dbReference type="ChEBI" id="CHEBI:57527"/>
        <dbReference type="ChEBI" id="CHEBI:58115"/>
        <dbReference type="ChEBI" id="CHEBI:58409"/>
    </reaction>
</comment>
<evidence type="ECO:0000313" key="13">
    <source>
        <dbReference type="Proteomes" id="UP000182719"/>
    </source>
</evidence>
<dbReference type="AlphaFoldDB" id="A0A1H7FIC2"/>
<dbReference type="Proteomes" id="UP000182719">
    <property type="component" value="Unassembled WGS sequence"/>
</dbReference>
<keyword evidence="9" id="KW-0460">Magnesium</keyword>
<name>A0A1H7FIC2_STIAU</name>
<dbReference type="GO" id="GO:0005829">
    <property type="term" value="C:cytosol"/>
    <property type="evidence" value="ECO:0007669"/>
    <property type="project" value="TreeGrafter"/>
</dbReference>
<dbReference type="InterPro" id="IPR015797">
    <property type="entry name" value="NUDIX_hydrolase-like_dom_sf"/>
</dbReference>
<keyword evidence="13" id="KW-1185">Reference proteome</keyword>
<feature type="binding site" evidence="9">
    <location>
        <position position="104"/>
    </location>
    <ligand>
        <name>Mg(2+)</name>
        <dbReference type="ChEBI" id="CHEBI:18420"/>
        <label>2</label>
    </ligand>
</feature>
<proteinExistence type="inferred from homology"/>
<dbReference type="PANTHER" id="PTHR11839">
    <property type="entry name" value="UDP/ADP-SUGAR PYROPHOSPHATASE"/>
    <property type="match status" value="1"/>
</dbReference>
<dbReference type="GO" id="GO:0019693">
    <property type="term" value="P:ribose phosphate metabolic process"/>
    <property type="evidence" value="ECO:0007669"/>
    <property type="project" value="TreeGrafter"/>
</dbReference>
<dbReference type="RefSeq" id="WP_075004427.1">
    <property type="nucleotide sequence ID" value="NZ_FOAP01000001.1"/>
</dbReference>
<feature type="binding site" evidence="9">
    <location>
        <position position="100"/>
    </location>
    <ligand>
        <name>Mg(2+)</name>
        <dbReference type="ChEBI" id="CHEBI:18420"/>
        <label>2</label>
    </ligand>
</feature>
<dbReference type="SUPFAM" id="SSF55811">
    <property type="entry name" value="Nudix"/>
    <property type="match status" value="1"/>
</dbReference>
<feature type="short sequence motif" description="Nudix box" evidence="10">
    <location>
        <begin position="86"/>
        <end position="107"/>
    </location>
</feature>
<keyword evidence="6" id="KW-0378">Hydrolase</keyword>
<dbReference type="InterPro" id="IPR000086">
    <property type="entry name" value="NUDIX_hydrolase_dom"/>
</dbReference>
<dbReference type="OrthoDB" id="9806150at2"/>
<sequence length="196" mass="21992">MAEPEIRIQSVQVLSDDWAILKKTVLDYRRRDGTWQTLVRQTYDRGHGAAVLPYDAGRGTVLLIRQFRYPAYVTGHREPLIEVCAGLLDKDDPETCICREAEEETGYRIRNARRIFDVFMSPGSVTERLAFFLADYSPADRLNTGGGDAGEGEDIEVLEMPLAEALAMIGRGAIIDGKTIMLLQHLALERLQPPSR</sequence>
<evidence type="ECO:0000256" key="2">
    <source>
        <dbReference type="ARBA" id="ARBA00001946"/>
    </source>
</evidence>
<reference evidence="13" key="1">
    <citation type="submission" date="2016-10" db="EMBL/GenBank/DDBJ databases">
        <authorList>
            <person name="Varghese N."/>
            <person name="Submissions S."/>
        </authorList>
    </citation>
    <scope>NUCLEOTIDE SEQUENCE [LARGE SCALE GENOMIC DNA]</scope>
    <source>
        <strain evidence="13">DSM 17044</strain>
    </source>
</reference>
<feature type="binding site" evidence="9">
    <location>
        <position position="153"/>
    </location>
    <ligand>
        <name>Mg(2+)</name>
        <dbReference type="ChEBI" id="CHEBI:18420"/>
        <label>1</label>
    </ligand>
</feature>
<feature type="domain" description="Nudix hydrolase" evidence="11">
    <location>
        <begin position="44"/>
        <end position="187"/>
    </location>
</feature>
<dbReference type="EMBL" id="FOAP01000001">
    <property type="protein sequence ID" value="SEK25708.1"/>
    <property type="molecule type" value="Genomic_DNA"/>
</dbReference>
<dbReference type="NCBIfam" id="TIGR00052">
    <property type="entry name" value="nudix-type nucleoside diphosphatase, YffH/AdpP family"/>
    <property type="match status" value="1"/>
</dbReference>
<feature type="binding site" evidence="9">
    <location>
        <position position="85"/>
    </location>
    <ligand>
        <name>Mg(2+)</name>
        <dbReference type="ChEBI" id="CHEBI:18420"/>
        <label>1</label>
    </ligand>
</feature>
<dbReference type="GO" id="GO:0016818">
    <property type="term" value="F:hydrolase activity, acting on acid anhydrides, in phosphorus-containing anhydrides"/>
    <property type="evidence" value="ECO:0007669"/>
    <property type="project" value="InterPro"/>
</dbReference>
<evidence type="ECO:0000256" key="7">
    <source>
        <dbReference type="ARBA" id="ARBA00032162"/>
    </source>
</evidence>
<dbReference type="Gene3D" id="3.90.79.10">
    <property type="entry name" value="Nucleoside Triphosphate Pyrophosphohydrolase"/>
    <property type="match status" value="1"/>
</dbReference>
<dbReference type="InterPro" id="IPR004385">
    <property type="entry name" value="NDP_pyrophosphatase"/>
</dbReference>
<evidence type="ECO:0000256" key="6">
    <source>
        <dbReference type="ARBA" id="ARBA00022801"/>
    </source>
</evidence>
<dbReference type="PROSITE" id="PS51462">
    <property type="entry name" value="NUDIX"/>
    <property type="match status" value="1"/>
</dbReference>
<organism evidence="12 13">
    <name type="scientific">Stigmatella aurantiaca</name>
    <dbReference type="NCBI Taxonomy" id="41"/>
    <lineage>
        <taxon>Bacteria</taxon>
        <taxon>Pseudomonadati</taxon>
        <taxon>Myxococcota</taxon>
        <taxon>Myxococcia</taxon>
        <taxon>Myxococcales</taxon>
        <taxon>Cystobacterineae</taxon>
        <taxon>Archangiaceae</taxon>
        <taxon>Stigmatella</taxon>
    </lineage>
</organism>
<evidence type="ECO:0000256" key="10">
    <source>
        <dbReference type="PIRSR" id="PIRSR604385-3"/>
    </source>
</evidence>
<evidence type="ECO:0000256" key="4">
    <source>
        <dbReference type="ARBA" id="ARBA00011738"/>
    </source>
</evidence>
<comment type="subunit">
    <text evidence="4">Homodimer.</text>
</comment>
<evidence type="ECO:0000313" key="12">
    <source>
        <dbReference type="EMBL" id="SEK25708.1"/>
    </source>
</evidence>
<evidence type="ECO:0000256" key="3">
    <source>
        <dbReference type="ARBA" id="ARBA00007275"/>
    </source>
</evidence>
<dbReference type="CDD" id="cd24157">
    <property type="entry name" value="NUDIX_GDPMK"/>
    <property type="match status" value="1"/>
</dbReference>
<evidence type="ECO:0000256" key="8">
    <source>
        <dbReference type="ARBA" id="ARBA00032272"/>
    </source>
</evidence>
<protein>
    <recommendedName>
        <fullName evidence="5">GDP-mannose pyrophosphatase</fullName>
    </recommendedName>
    <alternativeName>
        <fullName evidence="7">GDP-mannose hydrolase</fullName>
    </alternativeName>
    <alternativeName>
        <fullName evidence="8">GDPMK</fullName>
    </alternativeName>
</protein>
<comment type="similarity">
    <text evidence="3">Belongs to the Nudix hydrolase family. NudK subfamily.</text>
</comment>
<dbReference type="GO" id="GO:0046872">
    <property type="term" value="F:metal ion binding"/>
    <property type="evidence" value="ECO:0007669"/>
    <property type="project" value="UniProtKB-KW"/>
</dbReference>
<keyword evidence="9" id="KW-0479">Metal-binding</keyword>
<dbReference type="GO" id="GO:0006753">
    <property type="term" value="P:nucleoside phosphate metabolic process"/>
    <property type="evidence" value="ECO:0007669"/>
    <property type="project" value="TreeGrafter"/>
</dbReference>
<comment type="cofactor">
    <cofactor evidence="2 9">
        <name>Mg(2+)</name>
        <dbReference type="ChEBI" id="CHEBI:18420"/>
    </cofactor>
</comment>
<evidence type="ECO:0000256" key="5">
    <source>
        <dbReference type="ARBA" id="ARBA00016377"/>
    </source>
</evidence>
<evidence type="ECO:0000256" key="1">
    <source>
        <dbReference type="ARBA" id="ARBA00000847"/>
    </source>
</evidence>
<gene>
    <name evidence="12" type="ORF">SAMN05444354_101116</name>
</gene>